<protein>
    <submittedName>
        <fullName evidence="2">DUF805 domain-containing protein</fullName>
    </submittedName>
</protein>
<dbReference type="GO" id="GO:0005886">
    <property type="term" value="C:plasma membrane"/>
    <property type="evidence" value="ECO:0007669"/>
    <property type="project" value="TreeGrafter"/>
</dbReference>
<dbReference type="EMBL" id="WNKX01000001">
    <property type="protein sequence ID" value="MTW09213.1"/>
    <property type="molecule type" value="Genomic_DNA"/>
</dbReference>
<dbReference type="Proteomes" id="UP000472320">
    <property type="component" value="Unassembled WGS sequence"/>
</dbReference>
<comment type="caution">
    <text evidence="2">The sequence shown here is derived from an EMBL/GenBank/DDBJ whole genome shotgun (WGS) entry which is preliminary data.</text>
</comment>
<keyword evidence="1" id="KW-0472">Membrane</keyword>
<accession>A0A6L6QBV0</accession>
<keyword evidence="3" id="KW-1185">Reference proteome</keyword>
<feature type="transmembrane region" description="Helical" evidence="1">
    <location>
        <begin position="73"/>
        <end position="93"/>
    </location>
</feature>
<sequence length="120" mass="13307">MELLAKFFLTQGRINRRTWFTRIVVLGLPCIAFGMLANELAGDPGAALFALAFTWGALAVSTQRMHDIGRSGLSLLLLLIPVLGPLWVLLLVFRRGGEGKNRYGEDPLSRHDYLQVNIAK</sequence>
<evidence type="ECO:0000256" key="1">
    <source>
        <dbReference type="SAM" id="Phobius"/>
    </source>
</evidence>
<feature type="transmembrane region" description="Helical" evidence="1">
    <location>
        <begin position="20"/>
        <end position="38"/>
    </location>
</feature>
<dbReference type="Pfam" id="PF05656">
    <property type="entry name" value="DUF805"/>
    <property type="match status" value="1"/>
</dbReference>
<gene>
    <name evidence="2" type="ORF">GM658_01235</name>
</gene>
<evidence type="ECO:0000313" key="2">
    <source>
        <dbReference type="EMBL" id="MTW09213.1"/>
    </source>
</evidence>
<dbReference type="AlphaFoldDB" id="A0A6L6QBV0"/>
<reference evidence="2 3" key="1">
    <citation type="submission" date="2019-11" db="EMBL/GenBank/DDBJ databases">
        <title>Type strains purchased from KCTC, JCM and DSMZ.</title>
        <authorList>
            <person name="Lu H."/>
        </authorList>
    </citation>
    <scope>NUCLEOTIDE SEQUENCE [LARGE SCALE GENOMIC DNA]</scope>
    <source>
        <strain evidence="2 3">JCM 31587</strain>
    </source>
</reference>
<keyword evidence="1" id="KW-0812">Transmembrane</keyword>
<keyword evidence="1" id="KW-1133">Transmembrane helix</keyword>
<dbReference type="RefSeq" id="WP_155452193.1">
    <property type="nucleotide sequence ID" value="NZ_WNKX01000001.1"/>
</dbReference>
<dbReference type="InterPro" id="IPR008523">
    <property type="entry name" value="DUF805"/>
</dbReference>
<dbReference type="PANTHER" id="PTHR34980">
    <property type="entry name" value="INNER MEMBRANE PROTEIN-RELATED-RELATED"/>
    <property type="match status" value="1"/>
</dbReference>
<evidence type="ECO:0000313" key="3">
    <source>
        <dbReference type="Proteomes" id="UP000472320"/>
    </source>
</evidence>
<proteinExistence type="predicted"/>
<dbReference type="OrthoDB" id="9812349at2"/>
<organism evidence="2 3">
    <name type="scientific">Massilia eburnea</name>
    <dbReference type="NCBI Taxonomy" id="1776165"/>
    <lineage>
        <taxon>Bacteria</taxon>
        <taxon>Pseudomonadati</taxon>
        <taxon>Pseudomonadota</taxon>
        <taxon>Betaproteobacteria</taxon>
        <taxon>Burkholderiales</taxon>
        <taxon>Oxalobacteraceae</taxon>
        <taxon>Telluria group</taxon>
        <taxon>Massilia</taxon>
    </lineage>
</organism>
<name>A0A6L6QBV0_9BURK</name>
<dbReference type="PANTHER" id="PTHR34980:SF3">
    <property type="entry name" value="BLR8105 PROTEIN"/>
    <property type="match status" value="1"/>
</dbReference>